<dbReference type="KEGG" id="acij:JS278_02213"/>
<protein>
    <submittedName>
        <fullName evidence="1">Uncharacterized protein</fullName>
    </submittedName>
</protein>
<dbReference type="OrthoDB" id="5184773at2"/>
<evidence type="ECO:0000313" key="2">
    <source>
        <dbReference type="Proteomes" id="UP000251995"/>
    </source>
</evidence>
<dbReference type="Gene3D" id="3.40.1490.10">
    <property type="entry name" value="Bit1"/>
    <property type="match status" value="1"/>
</dbReference>
<dbReference type="AlphaFoldDB" id="A0A344UVR7"/>
<reference evidence="1 2" key="1">
    <citation type="submission" date="2017-12" db="EMBL/GenBank/DDBJ databases">
        <title>The whole genome sequence of the Acidipropionibacterium virtanenii sp. nov. type strain JS278.</title>
        <authorList>
            <person name="Laine P."/>
            <person name="Deptula P."/>
            <person name="Varmanen P."/>
            <person name="Auvinen P."/>
        </authorList>
    </citation>
    <scope>NUCLEOTIDE SEQUENCE [LARGE SCALE GENOMIC DNA]</scope>
    <source>
        <strain evidence="1 2">JS278</strain>
    </source>
</reference>
<dbReference type="SUPFAM" id="SSF102462">
    <property type="entry name" value="Peptidyl-tRNA hydrolase II"/>
    <property type="match status" value="1"/>
</dbReference>
<proteinExistence type="predicted"/>
<dbReference type="Proteomes" id="UP000251995">
    <property type="component" value="Chromosome"/>
</dbReference>
<organism evidence="1 2">
    <name type="scientific">Acidipropionibacterium virtanenii</name>
    <dbReference type="NCBI Taxonomy" id="2057246"/>
    <lineage>
        <taxon>Bacteria</taxon>
        <taxon>Bacillati</taxon>
        <taxon>Actinomycetota</taxon>
        <taxon>Actinomycetes</taxon>
        <taxon>Propionibacteriales</taxon>
        <taxon>Propionibacteriaceae</taxon>
        <taxon>Acidipropionibacterium</taxon>
    </lineage>
</organism>
<gene>
    <name evidence="1" type="ORF">JS278_02213</name>
</gene>
<keyword evidence="2" id="KW-1185">Reference proteome</keyword>
<name>A0A344UVR7_9ACTN</name>
<accession>A0A344UVR7</accession>
<evidence type="ECO:0000313" key="1">
    <source>
        <dbReference type="EMBL" id="AXE39365.1"/>
    </source>
</evidence>
<dbReference type="InterPro" id="IPR023476">
    <property type="entry name" value="Pep_tRNA_hydro_II_dom_sf"/>
</dbReference>
<sequence length="215" mass="23586">MQLVVLRDRHHPARQIDVCEAAARAVVALLDDPRAAEGGPWYASVRRWNDNRIRKLVRRADGKRWDDVQLLDGVTMTQDAPALDGSVDFGPAAVRAFVPAPVRPLPKALDKLQVSGTHFPDVGTSSSAGAVVTVEINPGIEITTGKAAAQCGHAAQIARERMDDGTLRRWREDGFRVHVLTPDPEQWRREGRPVSITDAGFTELDGPTETTRASW</sequence>
<dbReference type="RefSeq" id="WP_114046285.1">
    <property type="nucleotide sequence ID" value="NZ_CP025198.1"/>
</dbReference>
<dbReference type="EMBL" id="CP025198">
    <property type="protein sequence ID" value="AXE39365.1"/>
    <property type="molecule type" value="Genomic_DNA"/>
</dbReference>